<dbReference type="Proteomes" id="UP000034457">
    <property type="component" value="Unassembled WGS sequence"/>
</dbReference>
<evidence type="ECO:0000313" key="1">
    <source>
        <dbReference type="EMBL" id="KKP71519.1"/>
    </source>
</evidence>
<sequence>MADAVTPEKVVLEAKHFAAGMIDRVSTDRDVVAMQQLLLKKDGLAVFTKEIEVPKDDVKEPDFKELGDIALEIDATLNPLTRESRQSLALKKLEDLKNIITKEAPLTPRQLQYIGEIAADLPAIVKSVAKDIGLSEAQVKIDLKAASPSVAPILTELCNSREFTNLIKQNVGAIEASKEMIERTGQIDSLKKKTDREQNDIDDTRKIYDDPIGRTGAKQWFNNGLSAPDKLAIPSAVNDYANMMQELNDASLGRFQRSTINRGEIPGYLASLNRELAGLFNGVAGVTIATLSAPGGIVYAAERKITPNMDHGVDKNEDRRQQLITKADKFFASIQAAQGIEDIYARRVAAGGSLDTELGKYKLYSEADEKLRGLKGREDTLDADKASLKTLQTLQAKDVSKIAGKIENVMERSFKEYYNKVQLKRGQELAEFDAQQKTELKQKEADLKVKREEIAQVLLDKYLRMTYLKYQGGNTPTGYDDKGLKKLVKEDLFNHSPADMARELLKRVYDARGDFPDTYRKEMDVLIKEMGVGAGPPRVTFNDVLKKMDTAKLTEFAATEMPKAFGFAKARGYYFDRLRLKRHQVEFITSTDYGEGFFEKMLDAAKTYASQMDNEKLRSEVFRSIDVAMRQLRDKTLGKDYQEGIKNALKVATIAGAATAGTYFIGGPYALGRIAATVGNVGVAAGAAATTAVSRATNFVDTAAVDAITGMGLHYTGPKIPINPTSAFGQGFNSVPATP</sequence>
<protein>
    <submittedName>
        <fullName evidence="1">Uncharacterized protein</fullName>
    </submittedName>
</protein>
<name>A0A0G0BPS4_9BACT</name>
<reference evidence="1 2" key="1">
    <citation type="journal article" date="2015" name="Nature">
        <title>rRNA introns, odd ribosomes, and small enigmatic genomes across a large radiation of phyla.</title>
        <authorList>
            <person name="Brown C.T."/>
            <person name="Hug L.A."/>
            <person name="Thomas B.C."/>
            <person name="Sharon I."/>
            <person name="Castelle C.J."/>
            <person name="Singh A."/>
            <person name="Wilkins M.J."/>
            <person name="Williams K.H."/>
            <person name="Banfield J.F."/>
        </authorList>
    </citation>
    <scope>NUCLEOTIDE SEQUENCE [LARGE SCALE GENOMIC DNA]</scope>
</reference>
<proteinExistence type="predicted"/>
<organism evidence="1 2">
    <name type="scientific">Candidatus Roizmanbacteria bacterium GW2011_GWA2_35_19</name>
    <dbReference type="NCBI Taxonomy" id="1618478"/>
    <lineage>
        <taxon>Bacteria</taxon>
        <taxon>Candidatus Roizmaniibacteriota</taxon>
    </lineage>
</organism>
<accession>A0A0G0BPS4</accession>
<comment type="caution">
    <text evidence="1">The sequence shown here is derived from an EMBL/GenBank/DDBJ whole genome shotgun (WGS) entry which is preliminary data.</text>
</comment>
<gene>
    <name evidence="1" type="ORF">UR68_C0034G0014</name>
</gene>
<dbReference type="EMBL" id="LBQC01000034">
    <property type="protein sequence ID" value="KKP71519.1"/>
    <property type="molecule type" value="Genomic_DNA"/>
</dbReference>
<evidence type="ECO:0000313" key="2">
    <source>
        <dbReference type="Proteomes" id="UP000034457"/>
    </source>
</evidence>
<dbReference type="STRING" id="1618478.UR68_C0034G0014"/>
<dbReference type="AlphaFoldDB" id="A0A0G0BPS4"/>